<dbReference type="EnsemblMetazoa" id="Aqu2.1.35075_001">
    <property type="protein sequence ID" value="Aqu2.1.35075_001"/>
    <property type="gene ID" value="Aqu2.1.35075"/>
</dbReference>
<dbReference type="InParanoid" id="A0A1X7V488"/>
<name>A0A1X7V488_AMPQE</name>
<dbReference type="AlphaFoldDB" id="A0A1X7V488"/>
<evidence type="ECO:0000313" key="1">
    <source>
        <dbReference type="EnsemblMetazoa" id="Aqu2.1.35075_001"/>
    </source>
</evidence>
<proteinExistence type="predicted"/>
<sequence length="25" mass="2864">DSLPTATTTNQYTHSLKQKLYQVIL</sequence>
<accession>A0A1X7V488</accession>
<organism evidence="1">
    <name type="scientific">Amphimedon queenslandica</name>
    <name type="common">Sponge</name>
    <dbReference type="NCBI Taxonomy" id="400682"/>
    <lineage>
        <taxon>Eukaryota</taxon>
        <taxon>Metazoa</taxon>
        <taxon>Porifera</taxon>
        <taxon>Demospongiae</taxon>
        <taxon>Heteroscleromorpha</taxon>
        <taxon>Haplosclerida</taxon>
        <taxon>Niphatidae</taxon>
        <taxon>Amphimedon</taxon>
    </lineage>
</organism>
<protein>
    <submittedName>
        <fullName evidence="1">Uncharacterized protein</fullName>
    </submittedName>
</protein>
<reference evidence="1" key="1">
    <citation type="submission" date="2017-05" db="UniProtKB">
        <authorList>
            <consortium name="EnsemblMetazoa"/>
        </authorList>
    </citation>
    <scope>IDENTIFICATION</scope>
</reference>